<accession>A0A392VZZ6</accession>
<comment type="caution">
    <text evidence="1">The sequence shown here is derived from an EMBL/GenBank/DDBJ whole genome shotgun (WGS) entry which is preliminary data.</text>
</comment>
<proteinExistence type="predicted"/>
<dbReference type="EMBL" id="LXQA011304404">
    <property type="protein sequence ID" value="MCI92561.1"/>
    <property type="molecule type" value="Genomic_DNA"/>
</dbReference>
<organism evidence="1 2">
    <name type="scientific">Trifolium medium</name>
    <dbReference type="NCBI Taxonomy" id="97028"/>
    <lineage>
        <taxon>Eukaryota</taxon>
        <taxon>Viridiplantae</taxon>
        <taxon>Streptophyta</taxon>
        <taxon>Embryophyta</taxon>
        <taxon>Tracheophyta</taxon>
        <taxon>Spermatophyta</taxon>
        <taxon>Magnoliopsida</taxon>
        <taxon>eudicotyledons</taxon>
        <taxon>Gunneridae</taxon>
        <taxon>Pentapetalae</taxon>
        <taxon>rosids</taxon>
        <taxon>fabids</taxon>
        <taxon>Fabales</taxon>
        <taxon>Fabaceae</taxon>
        <taxon>Papilionoideae</taxon>
        <taxon>50 kb inversion clade</taxon>
        <taxon>NPAAA clade</taxon>
        <taxon>Hologalegina</taxon>
        <taxon>IRL clade</taxon>
        <taxon>Trifolieae</taxon>
        <taxon>Trifolium</taxon>
    </lineage>
</organism>
<dbReference type="AlphaFoldDB" id="A0A392VZZ6"/>
<evidence type="ECO:0000313" key="1">
    <source>
        <dbReference type="EMBL" id="MCI92561.1"/>
    </source>
</evidence>
<dbReference type="Proteomes" id="UP000265520">
    <property type="component" value="Unassembled WGS sequence"/>
</dbReference>
<sequence>WAVEGTASRSAMAVLPRMH</sequence>
<evidence type="ECO:0000313" key="2">
    <source>
        <dbReference type="Proteomes" id="UP000265520"/>
    </source>
</evidence>
<feature type="non-terminal residue" evidence="1">
    <location>
        <position position="1"/>
    </location>
</feature>
<name>A0A392VZZ6_9FABA</name>
<keyword evidence="2" id="KW-1185">Reference proteome</keyword>
<reference evidence="1 2" key="1">
    <citation type="journal article" date="2018" name="Front. Plant Sci.">
        <title>Red Clover (Trifolium pratense) and Zigzag Clover (T. medium) - A Picture of Genomic Similarities and Differences.</title>
        <authorList>
            <person name="Dluhosova J."/>
            <person name="Istvanek J."/>
            <person name="Nedelnik J."/>
            <person name="Repkova J."/>
        </authorList>
    </citation>
    <scope>NUCLEOTIDE SEQUENCE [LARGE SCALE GENOMIC DNA]</scope>
    <source>
        <strain evidence="2">cv. 10/8</strain>
        <tissue evidence="1">Leaf</tissue>
    </source>
</reference>
<protein>
    <submittedName>
        <fullName evidence="1">Uncharacterized protein</fullName>
    </submittedName>
</protein>